<proteinExistence type="inferred from homology"/>
<name>A0A3S5A656_9PLAT</name>
<organism evidence="4 5">
    <name type="scientific">Protopolystoma xenopodis</name>
    <dbReference type="NCBI Taxonomy" id="117903"/>
    <lineage>
        <taxon>Eukaryota</taxon>
        <taxon>Metazoa</taxon>
        <taxon>Spiralia</taxon>
        <taxon>Lophotrochozoa</taxon>
        <taxon>Platyhelminthes</taxon>
        <taxon>Monogenea</taxon>
        <taxon>Polyopisthocotylea</taxon>
        <taxon>Polystomatidea</taxon>
        <taxon>Polystomatidae</taxon>
        <taxon>Protopolystoma</taxon>
    </lineage>
</organism>
<dbReference type="GO" id="GO:0005789">
    <property type="term" value="C:endoplasmic reticulum membrane"/>
    <property type="evidence" value="ECO:0007669"/>
    <property type="project" value="TreeGrafter"/>
</dbReference>
<gene>
    <name evidence="4" type="ORF">PXEA_LOCUS1491</name>
</gene>
<evidence type="ECO:0000256" key="1">
    <source>
        <dbReference type="ARBA" id="ARBA00004167"/>
    </source>
</evidence>
<dbReference type="GO" id="GO:0015485">
    <property type="term" value="F:cholesterol binding"/>
    <property type="evidence" value="ECO:0007669"/>
    <property type="project" value="TreeGrafter"/>
</dbReference>
<evidence type="ECO:0000313" key="5">
    <source>
        <dbReference type="Proteomes" id="UP000784294"/>
    </source>
</evidence>
<evidence type="ECO:0000256" key="2">
    <source>
        <dbReference type="ARBA" id="ARBA00008164"/>
    </source>
</evidence>
<sequence length="185" mass="20756">MTIMAPGLYIQAVRVTKPKIPEQIRRNYEAIEAEKTKLLIAMQKQKVIEMEAETERRRARIEAEKQAEVEQIEWRARIEAQRNQLSVSSLEDEAKVARARAEADSELYHAQKQAEADQARLTPQYLELAKFQAMSANAKIYFTSGGADVAGGFGGVMNGPLLFDLLASQLSSLKAQMHNLTQTFS</sequence>
<evidence type="ECO:0000256" key="3">
    <source>
        <dbReference type="ARBA" id="ARBA00023136"/>
    </source>
</evidence>
<evidence type="ECO:0008006" key="6">
    <source>
        <dbReference type="Google" id="ProtNLM"/>
    </source>
</evidence>
<comment type="caution">
    <text evidence="4">The sequence shown here is derived from an EMBL/GenBank/DDBJ whole genome shotgun (WGS) entry which is preliminary data.</text>
</comment>
<dbReference type="Proteomes" id="UP000784294">
    <property type="component" value="Unassembled WGS sequence"/>
</dbReference>
<dbReference type="PANTHER" id="PTHR15351">
    <property type="entry name" value="ERLIN (ER LIPID RAFT ASSOCIATED PROTEIN) HOMOLOG"/>
    <property type="match status" value="1"/>
</dbReference>
<keyword evidence="5" id="KW-1185">Reference proteome</keyword>
<keyword evidence="3" id="KW-0472">Membrane</keyword>
<accession>A0A3S5A656</accession>
<dbReference type="EMBL" id="CAAALY010003031">
    <property type="protein sequence ID" value="VEL08051.1"/>
    <property type="molecule type" value="Genomic_DNA"/>
</dbReference>
<dbReference type="OrthoDB" id="77368at2759"/>
<dbReference type="PANTHER" id="PTHR15351:SF3">
    <property type="entry name" value="ERLIN"/>
    <property type="match status" value="1"/>
</dbReference>
<protein>
    <recommendedName>
        <fullName evidence="6">Band 7 domain-containing protein</fullName>
    </recommendedName>
</protein>
<comment type="similarity">
    <text evidence="2">Belongs to the band 7/mec-2 family.</text>
</comment>
<dbReference type="GO" id="GO:0031625">
    <property type="term" value="F:ubiquitin protein ligase binding"/>
    <property type="evidence" value="ECO:0007669"/>
    <property type="project" value="InterPro"/>
</dbReference>
<dbReference type="GO" id="GO:0032933">
    <property type="term" value="P:SREBP signaling pathway"/>
    <property type="evidence" value="ECO:0007669"/>
    <property type="project" value="TreeGrafter"/>
</dbReference>
<evidence type="ECO:0000313" key="4">
    <source>
        <dbReference type="EMBL" id="VEL08051.1"/>
    </source>
</evidence>
<dbReference type="AlphaFoldDB" id="A0A3S5A656"/>
<comment type="subcellular location">
    <subcellularLocation>
        <location evidence="1">Membrane</location>
        <topology evidence="1">Single-pass membrane protein</topology>
    </subcellularLocation>
</comment>
<reference evidence="4" key="1">
    <citation type="submission" date="2018-11" db="EMBL/GenBank/DDBJ databases">
        <authorList>
            <consortium name="Pathogen Informatics"/>
        </authorList>
    </citation>
    <scope>NUCLEOTIDE SEQUENCE</scope>
</reference>
<dbReference type="InterPro" id="IPR033294">
    <property type="entry name" value="Erlin1/2"/>
</dbReference>